<dbReference type="Gene3D" id="2.60.40.10">
    <property type="entry name" value="Immunoglobulins"/>
    <property type="match status" value="3"/>
</dbReference>
<feature type="domain" description="BACON" evidence="2">
    <location>
        <begin position="218"/>
        <end position="267"/>
    </location>
</feature>
<dbReference type="EMBL" id="WCRS01000009">
    <property type="protein sequence ID" value="KAB4472983.1"/>
    <property type="molecule type" value="Genomic_DNA"/>
</dbReference>
<sequence length="464" mass="49811">MKKFINIFMLLLCVCIVSCDDSNDNDAGLEIVKRDATATATGGDLTVTLSAEGDKAVSDQTWCTVSLSGAVVKATLEANTTLEGRTALITVIKGANSLSFPITQPGNLIPAAEDNNIAFDAHGGTQRIHVSNSLPFTATPANSWLSAQVDGNTLVLTAQTNYTNNNLTTKVKLVSGSLESEITVTQSGIQLIPEKTTQVMYYAGDEVNIKVNSTLPFTAESDEDWLTVAYDESSLTLTATDNSGQPNRTATVTLTSETLTATIAVTQRLPVYADYLGSWTLAGMNNGAQFTYDLTIEQATANSTYNLAGWGKSVLGASAEYAIRANFDVTSGLIYITAQEDIAVYIDTDDIPYNVMFYGQIEMGGSVYYVGGSGYICYIGMLQRDGSVQWMNGLVTLQGGAQYEVVGGKYYIESQEDGSMLSFNADTPFMREPVMTKVGTSARTRSFMQVGKGMTIETSKLHAR</sequence>
<evidence type="ECO:0000313" key="3">
    <source>
        <dbReference type="EMBL" id="KAB4472983.1"/>
    </source>
</evidence>
<reference evidence="3 4" key="1">
    <citation type="journal article" date="2019" name="Nat. Med.">
        <title>A library of human gut bacterial isolates paired with longitudinal multiomics data enables mechanistic microbiome research.</title>
        <authorList>
            <person name="Poyet M."/>
            <person name="Groussin M."/>
            <person name="Gibbons S.M."/>
            <person name="Avila-Pacheco J."/>
            <person name="Jiang X."/>
            <person name="Kearney S.M."/>
            <person name="Perrotta A.R."/>
            <person name="Berdy B."/>
            <person name="Zhao S."/>
            <person name="Lieberman T.D."/>
            <person name="Swanson P.K."/>
            <person name="Smith M."/>
            <person name="Roesemann S."/>
            <person name="Alexander J.E."/>
            <person name="Rich S.A."/>
            <person name="Livny J."/>
            <person name="Vlamakis H."/>
            <person name="Clish C."/>
            <person name="Bullock K."/>
            <person name="Deik A."/>
            <person name="Scott J."/>
            <person name="Pierce K.A."/>
            <person name="Xavier R.J."/>
            <person name="Alm E.J."/>
        </authorList>
    </citation>
    <scope>NUCLEOTIDE SEQUENCE [LARGE SCALE GENOMIC DNA]</scope>
    <source>
        <strain evidence="3 4">BIOML-A156</strain>
    </source>
</reference>
<dbReference type="InterPro" id="IPR024361">
    <property type="entry name" value="BACON"/>
</dbReference>
<accession>A0A6I0SAM7</accession>
<feature type="chain" id="PRO_5030153323" evidence="1">
    <location>
        <begin position="20"/>
        <end position="464"/>
    </location>
</feature>
<evidence type="ECO:0000256" key="1">
    <source>
        <dbReference type="SAM" id="SignalP"/>
    </source>
</evidence>
<proteinExistence type="predicted"/>
<evidence type="ECO:0000313" key="4">
    <source>
        <dbReference type="Proteomes" id="UP000488521"/>
    </source>
</evidence>
<feature type="domain" description="BACON" evidence="2">
    <location>
        <begin position="58"/>
        <end position="104"/>
    </location>
</feature>
<dbReference type="InterPro" id="IPR013783">
    <property type="entry name" value="Ig-like_fold"/>
</dbReference>
<feature type="domain" description="BACON" evidence="2">
    <location>
        <begin position="137"/>
        <end position="187"/>
    </location>
</feature>
<keyword evidence="1" id="KW-0732">Signal</keyword>
<dbReference type="Pfam" id="PF13004">
    <property type="entry name" value="BACON"/>
    <property type="match status" value="3"/>
</dbReference>
<organism evidence="3 4">
    <name type="scientific">Bacteroides thetaiotaomicron</name>
    <dbReference type="NCBI Taxonomy" id="818"/>
    <lineage>
        <taxon>Bacteria</taxon>
        <taxon>Pseudomonadati</taxon>
        <taxon>Bacteroidota</taxon>
        <taxon>Bacteroidia</taxon>
        <taxon>Bacteroidales</taxon>
        <taxon>Bacteroidaceae</taxon>
        <taxon>Bacteroides</taxon>
    </lineage>
</organism>
<feature type="signal peptide" evidence="1">
    <location>
        <begin position="1"/>
        <end position="19"/>
    </location>
</feature>
<gene>
    <name evidence="3" type="ORF">GAN59_13795</name>
</gene>
<dbReference type="CDD" id="cd14948">
    <property type="entry name" value="BACON"/>
    <property type="match status" value="2"/>
</dbReference>
<dbReference type="Proteomes" id="UP000488521">
    <property type="component" value="Unassembled WGS sequence"/>
</dbReference>
<dbReference type="AlphaFoldDB" id="A0A6I0SAM7"/>
<name>A0A6I0SAM7_BACT4</name>
<protein>
    <submittedName>
        <fullName evidence="3">BACON domain-containing protein</fullName>
    </submittedName>
</protein>
<dbReference type="RefSeq" id="WP_373250611.1">
    <property type="nucleotide sequence ID" value="NZ_CAXTFL010000042.1"/>
</dbReference>
<evidence type="ECO:0000259" key="2">
    <source>
        <dbReference type="Pfam" id="PF13004"/>
    </source>
</evidence>
<comment type="caution">
    <text evidence="3">The sequence shown here is derived from an EMBL/GenBank/DDBJ whole genome shotgun (WGS) entry which is preliminary data.</text>
</comment>